<dbReference type="STRING" id="331648.BST97_00395"/>
<dbReference type="Gene3D" id="1.25.40.10">
    <property type="entry name" value="Tetratricopeptide repeat domain"/>
    <property type="match status" value="3"/>
</dbReference>
<reference evidence="1 2" key="1">
    <citation type="submission" date="2016-11" db="EMBL/GenBank/DDBJ databases">
        <title>Trade-off between light-utilization and light-protection in marine flavobacteria.</title>
        <authorList>
            <person name="Kumagai Y."/>
        </authorList>
    </citation>
    <scope>NUCLEOTIDE SEQUENCE [LARGE SCALE GENOMIC DNA]</scope>
    <source>
        <strain evidence="1 2">JCM 13191</strain>
    </source>
</reference>
<protein>
    <recommendedName>
        <fullName evidence="3">Tetratricopeptide repeat-like domain-containing protein</fullName>
    </recommendedName>
</protein>
<dbReference type="InterPro" id="IPR019734">
    <property type="entry name" value="TPR_rpt"/>
</dbReference>
<evidence type="ECO:0000313" key="1">
    <source>
        <dbReference type="EMBL" id="ARN76585.1"/>
    </source>
</evidence>
<dbReference type="RefSeq" id="WP_245833612.1">
    <property type="nucleotide sequence ID" value="NZ_CP019344.1"/>
</dbReference>
<dbReference type="EMBL" id="CP019344">
    <property type="protein sequence ID" value="ARN76585.1"/>
    <property type="molecule type" value="Genomic_DNA"/>
</dbReference>
<organism evidence="1 2">
    <name type="scientific">Nonlabens spongiae</name>
    <dbReference type="NCBI Taxonomy" id="331648"/>
    <lineage>
        <taxon>Bacteria</taxon>
        <taxon>Pseudomonadati</taxon>
        <taxon>Bacteroidota</taxon>
        <taxon>Flavobacteriia</taxon>
        <taxon>Flavobacteriales</taxon>
        <taxon>Flavobacteriaceae</taxon>
        <taxon>Nonlabens</taxon>
    </lineage>
</organism>
<gene>
    <name evidence="1" type="ORF">BST97_00395</name>
</gene>
<sequence>MRRFSFFFFLFLTWCIQAQELRIAENYMDQGEYTKALKIYEKIYEANKRSTNSLFNLVKVHQQLEAYETVDSLLSEGVSLMPNNNQLLIEQGYNKALQGKDSLADQYYEKALATIDSIPQLAYQLASRFEQRSLLDQAVRAYEKGLEQRPNVNFLMQLARLYGEQAEIEKMFQTYLDIILENEQYRYRAQAVFSQYIDENPDNEANQMLRKLLLVQMRNNPDVIYNKLLSWLFVQQKDFQKAFIQEKAAYRRNPENVGTFMPLVMDAVEEGDTQAATDILDFMIAEAQSDYVKYNASTQRVKIMADQAIADDYPAIKAEYERLLNEYTRGNTTYSLQLNYADFLAFKSDEVDAAVDMLTELEKENLNPIQKAQVKMKLADILVLKEQFNRALILYTQVQNDVPNNELAQESQFKVARTSYFQGDFPWSLTQLKVLRSAASKLIANDAMELSLTISDHSVEDTTFVALHAFAKADLLQYQNKRKESIERYKLLLENHKGDPIEDEALLNLARLFELEGDFKSAESSYLSIVQNYGDGILADDARYYLARLYEERLEMPDKAQPLYEAIIFNHADSIHLVDARRRFRRLRGDEI</sequence>
<proteinExistence type="predicted"/>
<evidence type="ECO:0008006" key="3">
    <source>
        <dbReference type="Google" id="ProtNLM"/>
    </source>
</evidence>
<dbReference type="SUPFAM" id="SSF48452">
    <property type="entry name" value="TPR-like"/>
    <property type="match status" value="2"/>
</dbReference>
<dbReference type="Proteomes" id="UP000193431">
    <property type="component" value="Chromosome"/>
</dbReference>
<keyword evidence="2" id="KW-1185">Reference proteome</keyword>
<dbReference type="Pfam" id="PF13174">
    <property type="entry name" value="TPR_6"/>
    <property type="match status" value="1"/>
</dbReference>
<dbReference type="Pfam" id="PF13432">
    <property type="entry name" value="TPR_16"/>
    <property type="match status" value="1"/>
</dbReference>
<name>A0A1W6MG59_9FLAO</name>
<dbReference type="InterPro" id="IPR011990">
    <property type="entry name" value="TPR-like_helical_dom_sf"/>
</dbReference>
<dbReference type="AlphaFoldDB" id="A0A1W6MG59"/>
<accession>A0A1W6MG59</accession>
<evidence type="ECO:0000313" key="2">
    <source>
        <dbReference type="Proteomes" id="UP000193431"/>
    </source>
</evidence>
<dbReference type="SMART" id="SM00028">
    <property type="entry name" value="TPR"/>
    <property type="match status" value="4"/>
</dbReference>